<evidence type="ECO:0000256" key="1">
    <source>
        <dbReference type="PROSITE-ProRule" id="PRU00409"/>
    </source>
</evidence>
<proteinExistence type="predicted"/>
<keyword evidence="4" id="KW-1185">Reference proteome</keyword>
<dbReference type="AlphaFoldDB" id="A0A2R8A7I0"/>
<evidence type="ECO:0000313" key="4">
    <source>
        <dbReference type="Proteomes" id="UP000244932"/>
    </source>
</evidence>
<dbReference type="Proteomes" id="UP000244932">
    <property type="component" value="Unassembled WGS sequence"/>
</dbReference>
<dbReference type="SUPFAM" id="SSF56059">
    <property type="entry name" value="Glutathione synthetase ATP-binding domain-like"/>
    <property type="match status" value="1"/>
</dbReference>
<dbReference type="RefSeq" id="WP_108780916.1">
    <property type="nucleotide sequence ID" value="NZ_OMKW01000001.1"/>
</dbReference>
<dbReference type="Pfam" id="PF15632">
    <property type="entry name" value="ATPgrasp_Ter"/>
    <property type="match status" value="1"/>
</dbReference>
<dbReference type="OrthoDB" id="9765608at2"/>
<reference evidence="3 4" key="1">
    <citation type="submission" date="2018-03" db="EMBL/GenBank/DDBJ databases">
        <authorList>
            <person name="Keele B.F."/>
        </authorList>
    </citation>
    <scope>NUCLEOTIDE SEQUENCE [LARGE SCALE GENOMIC DNA]</scope>
    <source>
        <strain evidence="3 4">CeCT 8812</strain>
    </source>
</reference>
<evidence type="ECO:0000313" key="3">
    <source>
        <dbReference type="EMBL" id="SPF28187.1"/>
    </source>
</evidence>
<dbReference type="PROSITE" id="PS50975">
    <property type="entry name" value="ATP_GRASP"/>
    <property type="match status" value="1"/>
</dbReference>
<gene>
    <name evidence="3" type="ORF">POI8812_00485</name>
</gene>
<dbReference type="InterPro" id="IPR011761">
    <property type="entry name" value="ATP-grasp"/>
</dbReference>
<accession>A0A2R8A7I0</accession>
<organism evidence="3 4">
    <name type="scientific">Pontivivens insulae</name>
    <dbReference type="NCBI Taxonomy" id="1639689"/>
    <lineage>
        <taxon>Bacteria</taxon>
        <taxon>Pseudomonadati</taxon>
        <taxon>Pseudomonadota</taxon>
        <taxon>Alphaproteobacteria</taxon>
        <taxon>Rhodobacterales</taxon>
        <taxon>Paracoccaceae</taxon>
        <taxon>Pontivivens</taxon>
    </lineage>
</organism>
<dbReference type="Gene3D" id="3.40.50.20">
    <property type="match status" value="1"/>
</dbReference>
<protein>
    <recommendedName>
        <fullName evidence="2">ATP-grasp domain-containing protein</fullName>
    </recommendedName>
</protein>
<dbReference type="EMBL" id="OMKW01000001">
    <property type="protein sequence ID" value="SPF28187.1"/>
    <property type="molecule type" value="Genomic_DNA"/>
</dbReference>
<name>A0A2R8A7I0_9RHOB</name>
<dbReference type="GO" id="GO:0005524">
    <property type="term" value="F:ATP binding"/>
    <property type="evidence" value="ECO:0007669"/>
    <property type="project" value="UniProtKB-UniRule"/>
</dbReference>
<feature type="domain" description="ATP-grasp" evidence="2">
    <location>
        <begin position="117"/>
        <end position="286"/>
    </location>
</feature>
<dbReference type="GO" id="GO:0046872">
    <property type="term" value="F:metal ion binding"/>
    <property type="evidence" value="ECO:0007669"/>
    <property type="project" value="InterPro"/>
</dbReference>
<evidence type="ECO:0000259" key="2">
    <source>
        <dbReference type="PROSITE" id="PS50975"/>
    </source>
</evidence>
<sequence>MNCIVITAIGGDIAQGVARTLRRAYPSCKLVGTDMGTRHAGHLFVDEVITAPEASESSYRAWLDDLLREKQADFCIPMSEAELVALLKDGLEMPSGVPLVTAGQDALRIGQDKLATVHFLEDIGVPSPWCLTDPSELTAAHLPCIYKPRSGSGSKALFICSDVEEVAFHSTRHPGGIFQELLLPDDQEYTCAVFRDRLGQIAVLQLHRELADGATAWAEVVDIPQINEVCTKVSMALNLRGALNIQLRLTEAGPRIFEINARFSSTAEMRALMGFKDVIWTLEDLQGKIPDIEFPPIGSTGLRTSGVVVQAEPFCNDGST</sequence>
<dbReference type="Gene3D" id="3.30.1490.20">
    <property type="entry name" value="ATP-grasp fold, A domain"/>
    <property type="match status" value="1"/>
</dbReference>
<dbReference type="Gene3D" id="3.30.470.20">
    <property type="entry name" value="ATP-grasp fold, B domain"/>
    <property type="match status" value="1"/>
</dbReference>
<keyword evidence="1" id="KW-0067">ATP-binding</keyword>
<keyword evidence="1" id="KW-0547">Nucleotide-binding</keyword>
<dbReference type="InterPro" id="IPR013815">
    <property type="entry name" value="ATP_grasp_subdomain_1"/>
</dbReference>